<sequence length="88" mass="10348">MKLFEEKFKSFSEKFDHHLAKSGFETSNCKFINILKRNFKKKRNGSKIHNGCISSLSKTNEQKMCTIESTKMEILQLGRNYQNVLRKT</sequence>
<organism evidence="1 2">
    <name type="scientific">Rhizophagus irregularis</name>
    <dbReference type="NCBI Taxonomy" id="588596"/>
    <lineage>
        <taxon>Eukaryota</taxon>
        <taxon>Fungi</taxon>
        <taxon>Fungi incertae sedis</taxon>
        <taxon>Mucoromycota</taxon>
        <taxon>Glomeromycotina</taxon>
        <taxon>Glomeromycetes</taxon>
        <taxon>Glomerales</taxon>
        <taxon>Glomeraceae</taxon>
        <taxon>Rhizophagus</taxon>
    </lineage>
</organism>
<proteinExistence type="predicted"/>
<protein>
    <submittedName>
        <fullName evidence="1">Uncharacterized protein</fullName>
    </submittedName>
</protein>
<reference evidence="1 2" key="1">
    <citation type="submission" date="2016-04" db="EMBL/GenBank/DDBJ databases">
        <title>Genome analyses suggest a sexual origin of heterokaryosis in a supposedly ancient asexual fungus.</title>
        <authorList>
            <person name="Ropars J."/>
            <person name="Sedzielewska K."/>
            <person name="Noel J."/>
            <person name="Charron P."/>
            <person name="Farinelli L."/>
            <person name="Marton T."/>
            <person name="Kruger M."/>
            <person name="Pelin A."/>
            <person name="Brachmann A."/>
            <person name="Corradi N."/>
        </authorList>
    </citation>
    <scope>NUCLEOTIDE SEQUENCE [LARGE SCALE GENOMIC DNA]</scope>
    <source>
        <strain evidence="1 2">C2</strain>
    </source>
</reference>
<dbReference type="EMBL" id="LLXL01000143">
    <property type="protein sequence ID" value="PKK77189.1"/>
    <property type="molecule type" value="Genomic_DNA"/>
</dbReference>
<comment type="caution">
    <text evidence="1">The sequence shown here is derived from an EMBL/GenBank/DDBJ whole genome shotgun (WGS) entry which is preliminary data.</text>
</comment>
<evidence type="ECO:0000313" key="2">
    <source>
        <dbReference type="Proteomes" id="UP000233469"/>
    </source>
</evidence>
<gene>
    <name evidence="1" type="ORF">RhiirC2_732589</name>
</gene>
<dbReference type="AlphaFoldDB" id="A0A2N1NTI3"/>
<dbReference type="Proteomes" id="UP000233469">
    <property type="component" value="Unassembled WGS sequence"/>
</dbReference>
<feature type="non-terminal residue" evidence="1">
    <location>
        <position position="88"/>
    </location>
</feature>
<reference evidence="1 2" key="2">
    <citation type="submission" date="2017-10" db="EMBL/GenBank/DDBJ databases">
        <title>Extensive intraspecific genome diversity in a model arbuscular mycorrhizal fungus.</title>
        <authorList>
            <person name="Chen E.C.H."/>
            <person name="Morin E."/>
            <person name="Baudet D."/>
            <person name="Noel J."/>
            <person name="Ndikumana S."/>
            <person name="Charron P."/>
            <person name="St-Onge C."/>
            <person name="Giorgi J."/>
            <person name="Grigoriev I.V."/>
            <person name="Roux C."/>
            <person name="Martin F.M."/>
            <person name="Corradi N."/>
        </authorList>
    </citation>
    <scope>NUCLEOTIDE SEQUENCE [LARGE SCALE GENOMIC DNA]</scope>
    <source>
        <strain evidence="1 2">C2</strain>
    </source>
</reference>
<evidence type="ECO:0000313" key="1">
    <source>
        <dbReference type="EMBL" id="PKK77189.1"/>
    </source>
</evidence>
<accession>A0A2N1NTI3</accession>
<name>A0A2N1NTI3_9GLOM</name>